<name>A0A1M6VTU9_9FIRM</name>
<dbReference type="GO" id="GO:0003677">
    <property type="term" value="F:DNA binding"/>
    <property type="evidence" value="ECO:0007669"/>
    <property type="project" value="UniProtKB-KW"/>
</dbReference>
<dbReference type="RefSeq" id="WP_073278143.1">
    <property type="nucleotide sequence ID" value="NZ_FRAC01000018.1"/>
</dbReference>
<dbReference type="AlphaFoldDB" id="A0A1M6VTU9"/>
<evidence type="ECO:0000313" key="4">
    <source>
        <dbReference type="EMBL" id="SHK84867.1"/>
    </source>
</evidence>
<dbReference type="Gene3D" id="1.10.10.10">
    <property type="entry name" value="Winged helix-like DNA-binding domain superfamily/Winged helix DNA-binding domain"/>
    <property type="match status" value="1"/>
</dbReference>
<evidence type="ECO:0000256" key="2">
    <source>
        <dbReference type="ARBA" id="ARBA00023163"/>
    </source>
</evidence>
<dbReference type="InterPro" id="IPR001034">
    <property type="entry name" value="DeoR_HTH"/>
</dbReference>
<gene>
    <name evidence="4" type="ORF">SAMN02745136_03506</name>
</gene>
<keyword evidence="2" id="KW-0804">Transcription</keyword>
<dbReference type="PIRSF" id="PIRSF016838">
    <property type="entry name" value="PafC"/>
    <property type="match status" value="1"/>
</dbReference>
<dbReference type="PANTHER" id="PTHR34580:SF1">
    <property type="entry name" value="PROTEIN PAFC"/>
    <property type="match status" value="1"/>
</dbReference>
<dbReference type="Proteomes" id="UP000184386">
    <property type="component" value="Unassembled WGS sequence"/>
</dbReference>
<dbReference type="PROSITE" id="PS52050">
    <property type="entry name" value="WYL"/>
    <property type="match status" value="1"/>
</dbReference>
<evidence type="ECO:0000259" key="3">
    <source>
        <dbReference type="PROSITE" id="PS51000"/>
    </source>
</evidence>
<dbReference type="InterPro" id="IPR026881">
    <property type="entry name" value="WYL_dom"/>
</dbReference>
<organism evidence="4 5">
    <name type="scientific">Anaerocolumna jejuensis DSM 15929</name>
    <dbReference type="NCBI Taxonomy" id="1121322"/>
    <lineage>
        <taxon>Bacteria</taxon>
        <taxon>Bacillati</taxon>
        <taxon>Bacillota</taxon>
        <taxon>Clostridia</taxon>
        <taxon>Lachnospirales</taxon>
        <taxon>Lachnospiraceae</taxon>
        <taxon>Anaerocolumna</taxon>
    </lineage>
</organism>
<protein>
    <submittedName>
        <fullName evidence="4">Predicted DNA-binding transcriptional regulator YafY, contains an HTH and WYL domains</fullName>
    </submittedName>
</protein>
<dbReference type="InterPro" id="IPR028349">
    <property type="entry name" value="PafC-like"/>
</dbReference>
<proteinExistence type="predicted"/>
<dbReference type="STRING" id="1121322.SAMN02745136_03506"/>
<keyword evidence="1" id="KW-0805">Transcription regulation</keyword>
<dbReference type="GO" id="GO:0003700">
    <property type="term" value="F:DNA-binding transcription factor activity"/>
    <property type="evidence" value="ECO:0007669"/>
    <property type="project" value="InterPro"/>
</dbReference>
<dbReference type="EMBL" id="FRAC01000018">
    <property type="protein sequence ID" value="SHK84867.1"/>
    <property type="molecule type" value="Genomic_DNA"/>
</dbReference>
<dbReference type="Pfam" id="PF25583">
    <property type="entry name" value="WCX"/>
    <property type="match status" value="1"/>
</dbReference>
<dbReference type="InterPro" id="IPR036388">
    <property type="entry name" value="WH-like_DNA-bd_sf"/>
</dbReference>
<dbReference type="InterPro" id="IPR057727">
    <property type="entry name" value="WCX_dom"/>
</dbReference>
<dbReference type="OrthoDB" id="9815009at2"/>
<dbReference type="SUPFAM" id="SSF46785">
    <property type="entry name" value="Winged helix' DNA-binding domain"/>
    <property type="match status" value="1"/>
</dbReference>
<evidence type="ECO:0000256" key="1">
    <source>
        <dbReference type="ARBA" id="ARBA00023015"/>
    </source>
</evidence>
<feature type="domain" description="HTH deoR-type" evidence="3">
    <location>
        <begin position="2"/>
        <end position="57"/>
    </location>
</feature>
<dbReference type="InterPro" id="IPR013196">
    <property type="entry name" value="HTH_11"/>
</dbReference>
<dbReference type="InterPro" id="IPR036390">
    <property type="entry name" value="WH_DNA-bd_sf"/>
</dbReference>
<dbReference type="InterPro" id="IPR051534">
    <property type="entry name" value="CBASS_pafABC_assoc_protein"/>
</dbReference>
<accession>A0A1M6VTU9</accession>
<keyword evidence="4" id="KW-0238">DNA-binding</keyword>
<dbReference type="PROSITE" id="PS51000">
    <property type="entry name" value="HTH_DEOR_2"/>
    <property type="match status" value="1"/>
</dbReference>
<reference evidence="4 5" key="1">
    <citation type="submission" date="2016-11" db="EMBL/GenBank/DDBJ databases">
        <authorList>
            <person name="Jaros S."/>
            <person name="Januszkiewicz K."/>
            <person name="Wedrychowicz H."/>
        </authorList>
    </citation>
    <scope>NUCLEOTIDE SEQUENCE [LARGE SCALE GENOMIC DNA]</scope>
    <source>
        <strain evidence="4 5">DSM 15929</strain>
    </source>
</reference>
<dbReference type="PANTHER" id="PTHR34580">
    <property type="match status" value="1"/>
</dbReference>
<keyword evidence="5" id="KW-1185">Reference proteome</keyword>
<dbReference type="Pfam" id="PF13280">
    <property type="entry name" value="WYL"/>
    <property type="match status" value="1"/>
</dbReference>
<evidence type="ECO:0000313" key="5">
    <source>
        <dbReference type="Proteomes" id="UP000184386"/>
    </source>
</evidence>
<sequence>MKIDRLLSIVMLLLERRKINAPELAEMFEVKLRTIYRDIDTINQAGIPIITYRGANGGFGIPDTYKIEKKLFTISDITALLIGLGSIHSTMSSEELLNTLAKVKGLIPAEQMKDIELKSNQIIIDNTPWLGNEVLRLRVDAIKTAINENRFISFNYFDRLGNKTQRKIEPYRLVMKNSYWYIQGYCTTRNDFRIFSLLNISSLKLLNEKFHPRDIDFESLDIYFRTNRKNITVKLLVDESLHDYMVGYCGEKNVTASENNKFIAYYPFVEDDYMYKMLLQFGDKCECLEPENVRLELISRIKKALNLYENNIADQCV</sequence>
<dbReference type="Pfam" id="PF08279">
    <property type="entry name" value="HTH_11"/>
    <property type="match status" value="1"/>
</dbReference>